<dbReference type="InterPro" id="IPR016195">
    <property type="entry name" value="Pol/histidinol_Pase-like"/>
</dbReference>
<dbReference type="GO" id="GO:0035312">
    <property type="term" value="F:5'-3' DNA exonuclease activity"/>
    <property type="evidence" value="ECO:0007669"/>
    <property type="project" value="TreeGrafter"/>
</dbReference>
<gene>
    <name evidence="2" type="ORF">GTW58_04550</name>
</gene>
<dbReference type="Gene3D" id="3.20.20.140">
    <property type="entry name" value="Metal-dependent hydrolases"/>
    <property type="match status" value="1"/>
</dbReference>
<comment type="caution">
    <text evidence="2">The sequence shown here is derived from an EMBL/GenBank/DDBJ whole genome shotgun (WGS) entry which is preliminary data.</text>
</comment>
<dbReference type="PANTHER" id="PTHR42924">
    <property type="entry name" value="EXONUCLEASE"/>
    <property type="match status" value="1"/>
</dbReference>
<keyword evidence="3" id="KW-1185">Reference proteome</keyword>
<feature type="domain" description="Polymerase/histidinol phosphatase N-terminal" evidence="1">
    <location>
        <begin position="3"/>
        <end position="68"/>
    </location>
</feature>
<accession>A0A846TTW3</accession>
<dbReference type="InterPro" id="IPR004013">
    <property type="entry name" value="PHP_dom"/>
</dbReference>
<evidence type="ECO:0000313" key="2">
    <source>
        <dbReference type="EMBL" id="NKE09222.1"/>
    </source>
</evidence>
<evidence type="ECO:0000259" key="1">
    <source>
        <dbReference type="SMART" id="SM00481"/>
    </source>
</evidence>
<name>A0A846TTW3_9MICC</name>
<dbReference type="Pfam" id="PF02811">
    <property type="entry name" value="PHP"/>
    <property type="match status" value="1"/>
</dbReference>
<evidence type="ECO:0000313" key="3">
    <source>
        <dbReference type="Proteomes" id="UP000521379"/>
    </source>
</evidence>
<dbReference type="InterPro" id="IPR003141">
    <property type="entry name" value="Pol/His_phosphatase_N"/>
</dbReference>
<organism evidence="2 3">
    <name type="scientific">Kocuria subflava</name>
    <dbReference type="NCBI Taxonomy" id="1736139"/>
    <lineage>
        <taxon>Bacteria</taxon>
        <taxon>Bacillati</taxon>
        <taxon>Actinomycetota</taxon>
        <taxon>Actinomycetes</taxon>
        <taxon>Micrococcales</taxon>
        <taxon>Micrococcaceae</taxon>
        <taxon>Kocuria</taxon>
    </lineage>
</organism>
<dbReference type="GO" id="GO:0004534">
    <property type="term" value="F:5'-3' RNA exonuclease activity"/>
    <property type="evidence" value="ECO:0007669"/>
    <property type="project" value="TreeGrafter"/>
</dbReference>
<reference evidence="2 3" key="1">
    <citation type="submission" date="2020-02" db="EMBL/GenBank/DDBJ databases">
        <authorList>
            <person name="Sun Q."/>
        </authorList>
    </citation>
    <scope>NUCLEOTIDE SEQUENCE [LARGE SCALE GENOMIC DNA]</scope>
    <source>
        <strain evidence="2 3">YIM 13062</strain>
    </source>
</reference>
<proteinExistence type="predicted"/>
<dbReference type="Proteomes" id="UP000521379">
    <property type="component" value="Unassembled WGS sequence"/>
</dbReference>
<dbReference type="SMART" id="SM00481">
    <property type="entry name" value="POLIIIAc"/>
    <property type="match status" value="1"/>
</dbReference>
<dbReference type="SUPFAM" id="SSF89550">
    <property type="entry name" value="PHP domain-like"/>
    <property type="match status" value="1"/>
</dbReference>
<dbReference type="CDD" id="cd07438">
    <property type="entry name" value="PHP_HisPPase_AMP"/>
    <property type="match status" value="1"/>
</dbReference>
<dbReference type="AlphaFoldDB" id="A0A846TTW3"/>
<dbReference type="PANTHER" id="PTHR42924:SF3">
    <property type="entry name" value="POLYMERASE_HISTIDINOL PHOSPHATASE N-TERMINAL DOMAIN-CONTAINING PROTEIN"/>
    <property type="match status" value="1"/>
</dbReference>
<dbReference type="Gene3D" id="1.10.150.650">
    <property type="match status" value="1"/>
</dbReference>
<dbReference type="InterPro" id="IPR052018">
    <property type="entry name" value="PHP_domain"/>
</dbReference>
<sequence length="283" mass="30235">MKIDLHTHSTVSDGTQPPAEVMGSAAQAGLDVVALTDHDTTAGWAEAAQAAARLGVSLVRGTEVSCQTEHGISVHLLSYLHDPHHEGLNQVMERARNSRLTRAQRMAELIGNDYPITWEMVQRHVADGATVGRPHLADALVSAGVVADRTEAFDTVLHPRSGYYVRHYAPDPVTAVRLVREAGGVPVMAHPLASLRGRVVGQEVFDTMIAAGLGGLEIAHRDNPDAARAQLSEMAAQHNLIVTGSSDYHGAGKPNRLGENLTSVQSLRRIEAESSGVTPVLWA</sequence>
<dbReference type="EMBL" id="JAAVUN010000006">
    <property type="protein sequence ID" value="NKE09222.1"/>
    <property type="molecule type" value="Genomic_DNA"/>
</dbReference>
<dbReference type="RefSeq" id="WP_119933205.1">
    <property type="nucleotide sequence ID" value="NZ_JAAVUN010000006.1"/>
</dbReference>
<protein>
    <submittedName>
        <fullName evidence="2">PHP domain-containing protein</fullName>
    </submittedName>
</protein>